<dbReference type="Pfam" id="PF23544">
    <property type="entry name" value="AtuA_ferredoxin"/>
    <property type="match status" value="1"/>
</dbReference>
<dbReference type="AlphaFoldDB" id="A0A1I0IEH8"/>
<evidence type="ECO:0000259" key="1">
    <source>
        <dbReference type="Pfam" id="PF23544"/>
    </source>
</evidence>
<proteinExistence type="predicted"/>
<dbReference type="STRING" id="430453.SAMN04487962_1613"/>
<dbReference type="Proteomes" id="UP000198762">
    <property type="component" value="Unassembled WGS sequence"/>
</dbReference>
<reference evidence="3" key="1">
    <citation type="submission" date="2016-10" db="EMBL/GenBank/DDBJ databases">
        <authorList>
            <person name="Varghese N."/>
            <person name="Submissions S."/>
        </authorList>
    </citation>
    <scope>NUCLEOTIDE SEQUENCE [LARGE SCALE GENOMIC DNA]</scope>
    <source>
        <strain evidence="3">CGMCC 1.6489</strain>
    </source>
</reference>
<evidence type="ECO:0000313" key="2">
    <source>
        <dbReference type="EMBL" id="SET94995.1"/>
    </source>
</evidence>
<feature type="domain" description="AtuA-like ferredoxin-fold" evidence="1">
    <location>
        <begin position="1"/>
        <end position="39"/>
    </location>
</feature>
<accession>A0A1I0IEH8</accession>
<sequence>GIHGINFLLAESLDGGGVSSLHLDPQGKTYSQVLLELEIPVPEQDARNWGLI</sequence>
<organism evidence="2 3">
    <name type="scientific">Marinobacter segnicrescens</name>
    <dbReference type="NCBI Taxonomy" id="430453"/>
    <lineage>
        <taxon>Bacteria</taxon>
        <taxon>Pseudomonadati</taxon>
        <taxon>Pseudomonadota</taxon>
        <taxon>Gammaproteobacteria</taxon>
        <taxon>Pseudomonadales</taxon>
        <taxon>Marinobacteraceae</taxon>
        <taxon>Marinobacter</taxon>
    </lineage>
</organism>
<protein>
    <recommendedName>
        <fullName evidence="1">AtuA-like ferredoxin-fold domain-containing protein</fullName>
    </recommendedName>
</protein>
<keyword evidence="3" id="KW-1185">Reference proteome</keyword>
<name>A0A1I0IEH8_9GAMM</name>
<dbReference type="InterPro" id="IPR056362">
    <property type="entry name" value="AtuA-like_ferredoxin_dom"/>
</dbReference>
<evidence type="ECO:0000313" key="3">
    <source>
        <dbReference type="Proteomes" id="UP000198762"/>
    </source>
</evidence>
<feature type="non-terminal residue" evidence="2">
    <location>
        <position position="1"/>
    </location>
</feature>
<gene>
    <name evidence="2" type="ORF">SAMN04487962_1613</name>
</gene>
<dbReference type="EMBL" id="FOHZ01000061">
    <property type="protein sequence ID" value="SET94995.1"/>
    <property type="molecule type" value="Genomic_DNA"/>
</dbReference>